<evidence type="ECO:0000259" key="1">
    <source>
        <dbReference type="Pfam" id="PF14238"/>
    </source>
</evidence>
<comment type="caution">
    <text evidence="2">The sequence shown here is derived from an EMBL/GenBank/DDBJ whole genome shotgun (WGS) entry which is preliminary data.</text>
</comment>
<dbReference type="Proteomes" id="UP000646365">
    <property type="component" value="Unassembled WGS sequence"/>
</dbReference>
<reference evidence="2" key="1">
    <citation type="journal article" date="2014" name="Int. J. Syst. Evol. Microbiol.">
        <title>Complete genome sequence of Corynebacterium casei LMG S-19264T (=DSM 44701T), isolated from a smear-ripened cheese.</title>
        <authorList>
            <consortium name="US DOE Joint Genome Institute (JGI-PGF)"/>
            <person name="Walter F."/>
            <person name="Albersmeier A."/>
            <person name="Kalinowski J."/>
            <person name="Ruckert C."/>
        </authorList>
    </citation>
    <scope>NUCLEOTIDE SEQUENCE</scope>
    <source>
        <strain evidence="2">CGMCC 1.15725</strain>
    </source>
</reference>
<name>A0A8J2YUZ0_9PROT</name>
<protein>
    <recommendedName>
        <fullName evidence="1">DUF4340 domain-containing protein</fullName>
    </recommendedName>
</protein>
<feature type="domain" description="DUF4340" evidence="1">
    <location>
        <begin position="81"/>
        <end position="244"/>
    </location>
</feature>
<sequence length="353" mass="37030">MRRNTLIALTLITIPVCAAAILVPMPGGTKIASVATGPVFPGLKDKIANAAKLTVTGSGGTVTLARKGAAPKPGELPLDGWTLTDKGGYPVDGTTLRPILSALVDLKTVEPKTERPKLYDRLDLGNPGDKGSEAKAVTLGDAGGADLAKLIVGRRRYGLTGNDDGIYMRKPDVAQTWLAAPAFDLPSDTLSWIDRKLVDVDADQIKLVTLAATTAGAKPLTFSRDKAADKLGVQDLPKDFKLKSDNPGSDVAAAFRYLDLTDVEPAAKLTAAPVATAHVETFGGLVLDVMLVDQDGATWVKFAAKGSGDAQKPADEITQRTSGWAYKIPDARVKTLETRLTDLQAPPAPAKGS</sequence>
<evidence type="ECO:0000313" key="2">
    <source>
        <dbReference type="EMBL" id="GGF22149.1"/>
    </source>
</evidence>
<dbReference type="EMBL" id="BMJQ01000007">
    <property type="protein sequence ID" value="GGF22149.1"/>
    <property type="molecule type" value="Genomic_DNA"/>
</dbReference>
<evidence type="ECO:0000313" key="3">
    <source>
        <dbReference type="Proteomes" id="UP000646365"/>
    </source>
</evidence>
<reference evidence="2" key="2">
    <citation type="submission" date="2020-09" db="EMBL/GenBank/DDBJ databases">
        <authorList>
            <person name="Sun Q."/>
            <person name="Zhou Y."/>
        </authorList>
    </citation>
    <scope>NUCLEOTIDE SEQUENCE</scope>
    <source>
        <strain evidence="2">CGMCC 1.15725</strain>
    </source>
</reference>
<dbReference type="AlphaFoldDB" id="A0A8J2YUZ0"/>
<accession>A0A8J2YUZ0</accession>
<proteinExistence type="predicted"/>
<organism evidence="2 3">
    <name type="scientific">Aliidongia dinghuensis</name>
    <dbReference type="NCBI Taxonomy" id="1867774"/>
    <lineage>
        <taxon>Bacteria</taxon>
        <taxon>Pseudomonadati</taxon>
        <taxon>Pseudomonadota</taxon>
        <taxon>Alphaproteobacteria</taxon>
        <taxon>Rhodospirillales</taxon>
        <taxon>Dongiaceae</taxon>
        <taxon>Aliidongia</taxon>
    </lineage>
</organism>
<dbReference type="RefSeq" id="WP_189047163.1">
    <property type="nucleotide sequence ID" value="NZ_BMJQ01000007.1"/>
</dbReference>
<dbReference type="InterPro" id="IPR025641">
    <property type="entry name" value="DUF4340"/>
</dbReference>
<dbReference type="Pfam" id="PF14238">
    <property type="entry name" value="DUF4340"/>
    <property type="match status" value="1"/>
</dbReference>
<keyword evidence="3" id="KW-1185">Reference proteome</keyword>
<gene>
    <name evidence="2" type="ORF">GCM10011611_30270</name>
</gene>